<dbReference type="GO" id="GO:0006412">
    <property type="term" value="P:translation"/>
    <property type="evidence" value="ECO:0007669"/>
    <property type="project" value="UniProtKB-UniRule"/>
</dbReference>
<reference evidence="6" key="1">
    <citation type="submission" date="2018-02" db="EMBL/GenBank/DDBJ databases">
        <title>Genome sequence of Candidatus Liberibacter europaeus.</title>
        <authorList>
            <person name="Frampton R.A."/>
            <person name="Thompson S.M."/>
            <person name="David C."/>
            <person name="Addison S.M."/>
            <person name="Smith G.R."/>
        </authorList>
    </citation>
    <scope>NUCLEOTIDE SEQUENCE [LARGE SCALE GENOMIC DNA]</scope>
</reference>
<keyword evidence="2 4" id="KW-0689">Ribosomal protein</keyword>
<dbReference type="InterPro" id="IPR012678">
    <property type="entry name" value="Ribosomal_uL23/eL15/eS24_sf"/>
</dbReference>
<comment type="function">
    <text evidence="4">One of the early assembly proteins it binds 23S rRNA. One of the proteins that surrounds the polypeptide exit tunnel on the outside of the ribosome. Forms the main docking site for trigger factor binding to the ribosome.</text>
</comment>
<dbReference type="Proteomes" id="UP000240811">
    <property type="component" value="Unassembled WGS sequence"/>
</dbReference>
<protein>
    <recommendedName>
        <fullName evidence="4">Large ribosomal subunit protein uL23</fullName>
    </recommendedName>
</protein>
<comment type="similarity">
    <text evidence="1 4">Belongs to the universal ribosomal protein uL23 family.</text>
</comment>
<dbReference type="GO" id="GO:1990904">
    <property type="term" value="C:ribonucleoprotein complex"/>
    <property type="evidence" value="ECO:0007669"/>
    <property type="project" value="UniProtKB-KW"/>
</dbReference>
<dbReference type="EMBL" id="PSQJ01000002">
    <property type="protein sequence ID" value="PTL86683.1"/>
    <property type="molecule type" value="Genomic_DNA"/>
</dbReference>
<dbReference type="GO" id="GO:0003735">
    <property type="term" value="F:structural constituent of ribosome"/>
    <property type="evidence" value="ECO:0007669"/>
    <property type="project" value="InterPro"/>
</dbReference>
<dbReference type="AlphaFoldDB" id="A0A2T4VY28"/>
<dbReference type="GO" id="GO:0019843">
    <property type="term" value="F:rRNA binding"/>
    <property type="evidence" value="ECO:0007669"/>
    <property type="project" value="UniProtKB-UniRule"/>
</dbReference>
<comment type="subunit">
    <text evidence="4">Part of the 50S ribosomal subunit. Contacts protein L29, and trigger factor when it is bound to the ribosome.</text>
</comment>
<dbReference type="SUPFAM" id="SSF54189">
    <property type="entry name" value="Ribosomal proteins S24e, L23 and L15e"/>
    <property type="match status" value="1"/>
</dbReference>
<dbReference type="PANTHER" id="PTHR11620">
    <property type="entry name" value="60S RIBOSOMAL PROTEIN L23A"/>
    <property type="match status" value="1"/>
</dbReference>
<proteinExistence type="inferred from homology"/>
<comment type="caution">
    <text evidence="5">The sequence shown here is derived from an EMBL/GenBank/DDBJ whole genome shotgun (WGS) entry which is preliminary data.</text>
</comment>
<organism evidence="5 6">
    <name type="scientific">Candidatus Liberibacter europaeus</name>
    <dbReference type="NCBI Taxonomy" id="744859"/>
    <lineage>
        <taxon>Bacteria</taxon>
        <taxon>Pseudomonadati</taxon>
        <taxon>Pseudomonadota</taxon>
        <taxon>Alphaproteobacteria</taxon>
        <taxon>Hyphomicrobiales</taxon>
        <taxon>Rhizobiaceae</taxon>
        <taxon>Liberibacter</taxon>
    </lineage>
</organism>
<evidence type="ECO:0000256" key="1">
    <source>
        <dbReference type="ARBA" id="ARBA00006700"/>
    </source>
</evidence>
<dbReference type="Gene3D" id="3.30.70.330">
    <property type="match status" value="1"/>
</dbReference>
<evidence type="ECO:0000313" key="5">
    <source>
        <dbReference type="EMBL" id="PTL86683.1"/>
    </source>
</evidence>
<evidence type="ECO:0000256" key="3">
    <source>
        <dbReference type="ARBA" id="ARBA00023274"/>
    </source>
</evidence>
<dbReference type="HAMAP" id="MF_01369_B">
    <property type="entry name" value="Ribosomal_uL23_B"/>
    <property type="match status" value="1"/>
</dbReference>
<evidence type="ECO:0000313" key="6">
    <source>
        <dbReference type="Proteomes" id="UP000240811"/>
    </source>
</evidence>
<accession>A0A2T4VY28</accession>
<dbReference type="NCBIfam" id="NF004363">
    <property type="entry name" value="PRK05738.2-4"/>
    <property type="match status" value="1"/>
</dbReference>
<sequence length="110" mass="12306">MINVRFYDIIISPVITEKSNLLSGNNQVVFNVKKDSSKSDIKSAVESIFDVKVASVNTLIRKGKSKRFSRVSSNRSRIRSSRDLYVSRKDCKKAFVTLAKGYSIDVSVGL</sequence>
<keyword evidence="3 4" id="KW-0687">Ribonucleoprotein</keyword>
<dbReference type="Pfam" id="PF00276">
    <property type="entry name" value="Ribosomal_L23"/>
    <property type="match status" value="1"/>
</dbReference>
<gene>
    <name evidence="4 5" type="primary">rplW</name>
    <name evidence="5" type="ORF">C4617_02380</name>
</gene>
<keyword evidence="4" id="KW-0699">rRNA-binding</keyword>
<dbReference type="InterPro" id="IPR013025">
    <property type="entry name" value="Ribosomal_uL23-like"/>
</dbReference>
<name>A0A2T4VY28_9HYPH</name>
<dbReference type="GO" id="GO:0005840">
    <property type="term" value="C:ribosome"/>
    <property type="evidence" value="ECO:0007669"/>
    <property type="project" value="UniProtKB-KW"/>
</dbReference>
<dbReference type="InterPro" id="IPR012677">
    <property type="entry name" value="Nucleotide-bd_a/b_plait_sf"/>
</dbReference>
<keyword evidence="4" id="KW-0694">RNA-binding</keyword>
<evidence type="ECO:0000256" key="4">
    <source>
        <dbReference type="HAMAP-Rule" id="MF_01369"/>
    </source>
</evidence>
<evidence type="ECO:0000256" key="2">
    <source>
        <dbReference type="ARBA" id="ARBA00022980"/>
    </source>
</evidence>